<feature type="domain" description="Alpha-D-phosphohexomutase alpha/beta/alpha" evidence="10">
    <location>
        <begin position="145"/>
        <end position="243"/>
    </location>
</feature>
<reference evidence="12 13" key="1">
    <citation type="journal article" date="2019" name="Int. J. Syst. Evol. Microbiol.">
        <title>The Global Catalogue of Microorganisms (GCM) 10K type strain sequencing project: providing services to taxonomists for standard genome sequencing and annotation.</title>
        <authorList>
            <consortium name="The Broad Institute Genomics Platform"/>
            <consortium name="The Broad Institute Genome Sequencing Center for Infectious Disease"/>
            <person name="Wu L."/>
            <person name="Ma J."/>
        </authorList>
    </citation>
    <scope>NUCLEOTIDE SEQUENCE [LARGE SCALE GENOMIC DNA]</scope>
    <source>
        <strain evidence="12 13">CGMCC 1.12562</strain>
    </source>
</reference>
<dbReference type="SUPFAM" id="SSF55957">
    <property type="entry name" value="Phosphoglucomutase, C-terminal domain"/>
    <property type="match status" value="1"/>
</dbReference>
<dbReference type="Gene3D" id="3.40.120.10">
    <property type="entry name" value="Alpha-D-Glucose-1,6-Bisphosphate, subunit A, domain 3"/>
    <property type="match status" value="3"/>
</dbReference>
<organism evidence="12 13">
    <name type="scientific">Halobacterium litoreum</name>
    <dbReference type="NCBI Taxonomy" id="2039234"/>
    <lineage>
        <taxon>Archaea</taxon>
        <taxon>Methanobacteriati</taxon>
        <taxon>Methanobacteriota</taxon>
        <taxon>Stenosarchaea group</taxon>
        <taxon>Halobacteria</taxon>
        <taxon>Halobacteriales</taxon>
        <taxon>Halobacteriaceae</taxon>
        <taxon>Halobacterium</taxon>
    </lineage>
</organism>
<dbReference type="InterPro" id="IPR005841">
    <property type="entry name" value="Alpha-D-phosphohexomutase_SF"/>
</dbReference>
<evidence type="ECO:0000259" key="9">
    <source>
        <dbReference type="Pfam" id="PF02878"/>
    </source>
</evidence>
<dbReference type="Pfam" id="PF02879">
    <property type="entry name" value="PGM_PMM_II"/>
    <property type="match status" value="1"/>
</dbReference>
<dbReference type="SUPFAM" id="SSF53738">
    <property type="entry name" value="Phosphoglucomutase, first 3 domains"/>
    <property type="match status" value="3"/>
</dbReference>
<dbReference type="InterPro" id="IPR036900">
    <property type="entry name" value="A-D-PHexomutase_C_sf"/>
</dbReference>
<sequence length="448" mass="46823">MFGTSGIRGEFGTDVTAGLALRVGRAVASEGCERVVVGRDPRKTGPVLVDAVSAGLRECGADVVRVGEVPTPTVARSVEWYDADAGIAVTASHNPPADNGLKLWSADGSAVVGDEQAAVAERLERDDFRPRRWGEIGGSRTVASAYRRHVAAIADAVTVDPPLAVTVDVGHGSGRLSATALRKLGCEVETMNALPDGSFPARPSEPTAENCERLRRVVAQTDADFGVAHDGDADRALAVTESGRFVSGDVLLALFARREAGPGDRVAVPIDTSVAVRDELAAVGASTTFTKVGDGHVAARTADDDVVFGGEPSGAWIFPALSRCPDGPLAAAKLAALVADHGSLDALVEDVSSVPIRRESVRTDAKRDVVERVRGLVADRYANVTSVDGVRVDEDDGWFLVRASGTQPLVRVTAEARDSDRMRALFDSARDLVSTAARSVGAETELAG</sequence>
<dbReference type="InterPro" id="IPR005844">
    <property type="entry name" value="A-D-PHexomutase_a/b/a-I"/>
</dbReference>
<evidence type="ECO:0000313" key="12">
    <source>
        <dbReference type="EMBL" id="MFC3476432.1"/>
    </source>
</evidence>
<dbReference type="PANTHER" id="PTHR43771">
    <property type="entry name" value="PHOSPHOMANNOMUTASE"/>
    <property type="match status" value="1"/>
</dbReference>
<dbReference type="NCBIfam" id="TIGR03990">
    <property type="entry name" value="Arch_GlmM"/>
    <property type="match status" value="1"/>
</dbReference>
<name>A0ABD5NAX0_9EURY</name>
<evidence type="ECO:0000259" key="11">
    <source>
        <dbReference type="Pfam" id="PF02880"/>
    </source>
</evidence>
<dbReference type="InterPro" id="IPR016055">
    <property type="entry name" value="A-D-PHexomutase_a/b/a-I/II/III"/>
</dbReference>
<dbReference type="Pfam" id="PF02880">
    <property type="entry name" value="PGM_PMM_III"/>
    <property type="match status" value="1"/>
</dbReference>
<evidence type="ECO:0000256" key="4">
    <source>
        <dbReference type="ARBA" id="ARBA00022723"/>
    </source>
</evidence>
<evidence type="ECO:0000256" key="3">
    <source>
        <dbReference type="ARBA" id="ARBA00022553"/>
    </source>
</evidence>
<dbReference type="PROSITE" id="PS00710">
    <property type="entry name" value="PGM_PMM"/>
    <property type="match status" value="1"/>
</dbReference>
<dbReference type="GO" id="GO:0008966">
    <property type="term" value="F:phosphoglucosamine mutase activity"/>
    <property type="evidence" value="ECO:0007669"/>
    <property type="project" value="UniProtKB-EC"/>
</dbReference>
<dbReference type="InterPro" id="IPR016066">
    <property type="entry name" value="A-D-PHexomutase_CS"/>
</dbReference>
<evidence type="ECO:0000256" key="1">
    <source>
        <dbReference type="ARBA" id="ARBA00001946"/>
    </source>
</evidence>
<dbReference type="InterPro" id="IPR005846">
    <property type="entry name" value="A-D-PHexomutase_a/b/a-III"/>
</dbReference>
<keyword evidence="4 7" id="KW-0479">Metal-binding</keyword>
<feature type="domain" description="Alpha-D-phosphohexomutase alpha/beta/alpha" evidence="11">
    <location>
        <begin position="248"/>
        <end position="350"/>
    </location>
</feature>
<keyword evidence="5 7" id="KW-0460">Magnesium</keyword>
<evidence type="ECO:0000256" key="7">
    <source>
        <dbReference type="RuleBase" id="RU004326"/>
    </source>
</evidence>
<dbReference type="EC" id="5.4.2.10" evidence="12"/>
<keyword evidence="13" id="KW-1185">Reference proteome</keyword>
<evidence type="ECO:0000259" key="8">
    <source>
        <dbReference type="Pfam" id="PF00408"/>
    </source>
</evidence>
<evidence type="ECO:0000256" key="6">
    <source>
        <dbReference type="ARBA" id="ARBA00023235"/>
    </source>
</evidence>
<proteinExistence type="inferred from homology"/>
<comment type="cofactor">
    <cofactor evidence="1">
        <name>Mg(2+)</name>
        <dbReference type="ChEBI" id="CHEBI:18420"/>
    </cofactor>
</comment>
<dbReference type="AlphaFoldDB" id="A0ABD5NAX0"/>
<dbReference type="Pfam" id="PF02878">
    <property type="entry name" value="PGM_PMM_I"/>
    <property type="match status" value="1"/>
</dbReference>
<dbReference type="PRINTS" id="PR00509">
    <property type="entry name" value="PGMPMM"/>
</dbReference>
<dbReference type="Gene3D" id="3.30.310.50">
    <property type="entry name" value="Alpha-D-phosphohexomutase, C-terminal domain"/>
    <property type="match status" value="1"/>
</dbReference>
<keyword evidence="6 12" id="KW-0413">Isomerase</keyword>
<feature type="domain" description="Alpha-D-phosphohexomutase alpha/beta/alpha" evidence="9">
    <location>
        <begin position="2"/>
        <end position="128"/>
    </location>
</feature>
<accession>A0ABD5NAX0</accession>
<dbReference type="GeneID" id="69117660"/>
<feature type="domain" description="Alpha-D-phosphohexomutase C-terminal" evidence="8">
    <location>
        <begin position="366"/>
        <end position="430"/>
    </location>
</feature>
<dbReference type="RefSeq" id="WP_232572418.1">
    <property type="nucleotide sequence ID" value="NZ_CP089466.1"/>
</dbReference>
<evidence type="ECO:0000256" key="5">
    <source>
        <dbReference type="ARBA" id="ARBA00022842"/>
    </source>
</evidence>
<comment type="caution">
    <text evidence="12">The sequence shown here is derived from an EMBL/GenBank/DDBJ whole genome shotgun (WGS) entry which is preliminary data.</text>
</comment>
<comment type="similarity">
    <text evidence="2 7">Belongs to the phosphohexose mutase family.</text>
</comment>
<dbReference type="EMBL" id="JBHRWN010000002">
    <property type="protein sequence ID" value="MFC3476432.1"/>
    <property type="molecule type" value="Genomic_DNA"/>
</dbReference>
<dbReference type="InterPro" id="IPR024086">
    <property type="entry name" value="GlmM_arc-type"/>
</dbReference>
<dbReference type="InterPro" id="IPR005843">
    <property type="entry name" value="A-D-PHexomutase_C"/>
</dbReference>
<dbReference type="CDD" id="cd03087">
    <property type="entry name" value="PGM_like1"/>
    <property type="match status" value="1"/>
</dbReference>
<dbReference type="Proteomes" id="UP001595660">
    <property type="component" value="Unassembled WGS sequence"/>
</dbReference>
<dbReference type="PANTHER" id="PTHR43771:SF1">
    <property type="entry name" value="PHOSPHOMANNOMUTASE"/>
    <property type="match status" value="1"/>
</dbReference>
<evidence type="ECO:0000313" key="13">
    <source>
        <dbReference type="Proteomes" id="UP001595660"/>
    </source>
</evidence>
<dbReference type="GO" id="GO:0046872">
    <property type="term" value="F:metal ion binding"/>
    <property type="evidence" value="ECO:0007669"/>
    <property type="project" value="UniProtKB-KW"/>
</dbReference>
<protein>
    <submittedName>
        <fullName evidence="12">Phosphoglucosamine mutase</fullName>
        <ecNumber evidence="12">5.4.2.10</ecNumber>
    </submittedName>
</protein>
<dbReference type="InterPro" id="IPR005845">
    <property type="entry name" value="A-D-PHexomutase_a/b/a-II"/>
</dbReference>
<evidence type="ECO:0000256" key="2">
    <source>
        <dbReference type="ARBA" id="ARBA00010231"/>
    </source>
</evidence>
<evidence type="ECO:0000259" key="10">
    <source>
        <dbReference type="Pfam" id="PF02879"/>
    </source>
</evidence>
<keyword evidence="3" id="KW-0597">Phosphoprotein</keyword>
<gene>
    <name evidence="12" type="primary">glmM</name>
    <name evidence="12" type="ORF">ACFOKC_01700</name>
</gene>
<dbReference type="Pfam" id="PF00408">
    <property type="entry name" value="PGM_PMM_IV"/>
    <property type="match status" value="1"/>
</dbReference>